<organism evidence="2 3">
    <name type="scientific">Desulfosarcina alkanivorans</name>
    <dbReference type="NCBI Taxonomy" id="571177"/>
    <lineage>
        <taxon>Bacteria</taxon>
        <taxon>Pseudomonadati</taxon>
        <taxon>Thermodesulfobacteriota</taxon>
        <taxon>Desulfobacteria</taxon>
        <taxon>Desulfobacterales</taxon>
        <taxon>Desulfosarcinaceae</taxon>
        <taxon>Desulfosarcina</taxon>
    </lineage>
</organism>
<proteinExistence type="predicted"/>
<keyword evidence="3" id="KW-1185">Reference proteome</keyword>
<sequence length="135" mass="15340">MNNIGHIQVVLGWYDEAILSFAESARIYKKTGSPIEQSRQLGNVGSVYRDQKNYKEALVSYQQAIAVLENEDHPVDLADQYGNLAYIQTLTGKSDDAILSYRKAKILYIENKEKNKADMVRKNIDTILSLSREAR</sequence>
<dbReference type="PROSITE" id="PS50005">
    <property type="entry name" value="TPR"/>
    <property type="match status" value="1"/>
</dbReference>
<dbReference type="Gene3D" id="1.25.40.10">
    <property type="entry name" value="Tetratricopeptide repeat domain"/>
    <property type="match status" value="1"/>
</dbReference>
<dbReference type="SMART" id="SM00028">
    <property type="entry name" value="TPR"/>
    <property type="match status" value="2"/>
</dbReference>
<evidence type="ECO:0000256" key="1">
    <source>
        <dbReference type="PROSITE-ProRule" id="PRU00339"/>
    </source>
</evidence>
<protein>
    <submittedName>
        <fullName evidence="2">Uncharacterized protein</fullName>
    </submittedName>
</protein>
<dbReference type="InterPro" id="IPR011990">
    <property type="entry name" value="TPR-like_helical_dom_sf"/>
</dbReference>
<keyword evidence="1" id="KW-0802">TPR repeat</keyword>
<feature type="repeat" description="TPR" evidence="1">
    <location>
        <begin position="38"/>
        <end position="71"/>
    </location>
</feature>
<reference evidence="2 3" key="1">
    <citation type="submission" date="2019-11" db="EMBL/GenBank/DDBJ databases">
        <title>Comparative genomics of hydrocarbon-degrading Desulfosarcina strains.</title>
        <authorList>
            <person name="Watanabe M."/>
            <person name="Kojima H."/>
            <person name="Fukui M."/>
        </authorList>
    </citation>
    <scope>NUCLEOTIDE SEQUENCE [LARGE SCALE GENOMIC DNA]</scope>
    <source>
        <strain evidence="2 3">PL12</strain>
    </source>
</reference>
<name>A0A5K7YER2_9BACT</name>
<dbReference type="KEGG" id="dalk:DSCA_19420"/>
<accession>A0A5K7YER2</accession>
<gene>
    <name evidence="2" type="ORF">DSCA_19420</name>
</gene>
<evidence type="ECO:0000313" key="3">
    <source>
        <dbReference type="Proteomes" id="UP000427906"/>
    </source>
</evidence>
<dbReference type="SUPFAM" id="SSF48452">
    <property type="entry name" value="TPR-like"/>
    <property type="match status" value="1"/>
</dbReference>
<dbReference type="Pfam" id="PF13424">
    <property type="entry name" value="TPR_12"/>
    <property type="match status" value="1"/>
</dbReference>
<dbReference type="PANTHER" id="PTHR10098">
    <property type="entry name" value="RAPSYN-RELATED"/>
    <property type="match status" value="1"/>
</dbReference>
<dbReference type="EMBL" id="AP021874">
    <property type="protein sequence ID" value="BBO68012.1"/>
    <property type="molecule type" value="Genomic_DNA"/>
</dbReference>
<evidence type="ECO:0000313" key="2">
    <source>
        <dbReference type="EMBL" id="BBO68012.1"/>
    </source>
</evidence>
<dbReference type="AlphaFoldDB" id="A0A5K7YER2"/>
<dbReference type="InterPro" id="IPR019734">
    <property type="entry name" value="TPR_rpt"/>
</dbReference>
<dbReference type="Proteomes" id="UP000427906">
    <property type="component" value="Chromosome"/>
</dbReference>